<feature type="transmembrane region" description="Helical" evidence="6">
    <location>
        <begin position="41"/>
        <end position="59"/>
    </location>
</feature>
<keyword evidence="4 6" id="KW-1133">Transmembrane helix</keyword>
<dbReference type="PANTHER" id="PTHR22911:SF6">
    <property type="entry name" value="SOLUTE CARRIER FAMILY 35 MEMBER G1"/>
    <property type="match status" value="1"/>
</dbReference>
<accession>A0ABT0Q3G4</accession>
<evidence type="ECO:0000256" key="6">
    <source>
        <dbReference type="SAM" id="Phobius"/>
    </source>
</evidence>
<feature type="transmembrane region" description="Helical" evidence="6">
    <location>
        <begin position="217"/>
        <end position="234"/>
    </location>
</feature>
<feature type="transmembrane region" description="Helical" evidence="6">
    <location>
        <begin position="271"/>
        <end position="289"/>
    </location>
</feature>
<evidence type="ECO:0000256" key="1">
    <source>
        <dbReference type="ARBA" id="ARBA00004141"/>
    </source>
</evidence>
<reference evidence="8" key="1">
    <citation type="submission" date="2022-05" db="EMBL/GenBank/DDBJ databases">
        <authorList>
            <person name="Park J.-S."/>
        </authorList>
    </citation>
    <scope>NUCLEOTIDE SEQUENCE</scope>
    <source>
        <strain evidence="8">2012CJ41-6</strain>
    </source>
</reference>
<organism evidence="8 9">
    <name type="scientific">Ruegeria spongiae</name>
    <dbReference type="NCBI Taxonomy" id="2942209"/>
    <lineage>
        <taxon>Bacteria</taxon>
        <taxon>Pseudomonadati</taxon>
        <taxon>Pseudomonadota</taxon>
        <taxon>Alphaproteobacteria</taxon>
        <taxon>Rhodobacterales</taxon>
        <taxon>Roseobacteraceae</taxon>
        <taxon>Ruegeria</taxon>
    </lineage>
</organism>
<dbReference type="InterPro" id="IPR037185">
    <property type="entry name" value="EmrE-like"/>
</dbReference>
<comment type="caution">
    <text evidence="8">The sequence shown here is derived from an EMBL/GenBank/DDBJ whole genome shotgun (WGS) entry which is preliminary data.</text>
</comment>
<name>A0ABT0Q3G4_9RHOB</name>
<evidence type="ECO:0000256" key="3">
    <source>
        <dbReference type="ARBA" id="ARBA00022692"/>
    </source>
</evidence>
<dbReference type="Proteomes" id="UP001203880">
    <property type="component" value="Unassembled WGS sequence"/>
</dbReference>
<evidence type="ECO:0000313" key="9">
    <source>
        <dbReference type="Proteomes" id="UP001203880"/>
    </source>
</evidence>
<feature type="transmembrane region" description="Helical" evidence="6">
    <location>
        <begin position="151"/>
        <end position="171"/>
    </location>
</feature>
<proteinExistence type="inferred from homology"/>
<feature type="domain" description="EamA" evidence="7">
    <location>
        <begin position="8"/>
        <end position="140"/>
    </location>
</feature>
<evidence type="ECO:0000259" key="7">
    <source>
        <dbReference type="Pfam" id="PF00892"/>
    </source>
</evidence>
<feature type="transmembrane region" description="Helical" evidence="6">
    <location>
        <begin position="178"/>
        <end position="197"/>
    </location>
</feature>
<keyword evidence="3 6" id="KW-0812">Transmembrane</keyword>
<comment type="similarity">
    <text evidence="2">Belongs to the drug/metabolite transporter (DMT) superfamily. 10 TMS drug/metabolite exporter (DME) (TC 2.A.7.3) family.</text>
</comment>
<keyword evidence="5 6" id="KW-0472">Membrane</keyword>
<dbReference type="EMBL" id="JAMFMB010000015">
    <property type="protein sequence ID" value="MCL6284411.1"/>
    <property type="molecule type" value="Genomic_DNA"/>
</dbReference>
<keyword evidence="9" id="KW-1185">Reference proteome</keyword>
<dbReference type="InterPro" id="IPR000620">
    <property type="entry name" value="EamA_dom"/>
</dbReference>
<evidence type="ECO:0000256" key="5">
    <source>
        <dbReference type="ARBA" id="ARBA00023136"/>
    </source>
</evidence>
<dbReference type="RefSeq" id="WP_249710440.1">
    <property type="nucleotide sequence ID" value="NZ_JAMFMB010000015.1"/>
</dbReference>
<evidence type="ECO:0000313" key="8">
    <source>
        <dbReference type="EMBL" id="MCL6284411.1"/>
    </source>
</evidence>
<evidence type="ECO:0000256" key="4">
    <source>
        <dbReference type="ARBA" id="ARBA00022989"/>
    </source>
</evidence>
<sequence length="304" mass="32904">MTQDRPVLGITLMLAFCVLAPLGDAIAKLLSHSLPVSQLVVVRFGIQSIILVPLVWLTARPWRMPGRYWSLAALRTVLHIIGIGAMFTSLKYLPLADAFAIAFVMPFILLILGRFVLNEEVGKRRIIACTVGFAGTLMVIQPSFAAVGWNALWPLLVAVAFAFFILVTRHLAKDTDPVALQAVSGLMATGFLVPALVLGDAAGLHDLVITPPERWEAWLLLSIGLIGTVAHLLMTWSLRFAPSATLAPMQYLEIPMATLLGWLIFQDLPNGLSSLGIAITIGAGLYVILRERAIARDPGLETPA</sequence>
<dbReference type="SUPFAM" id="SSF103481">
    <property type="entry name" value="Multidrug resistance efflux transporter EmrE"/>
    <property type="match status" value="2"/>
</dbReference>
<comment type="subcellular location">
    <subcellularLocation>
        <location evidence="1">Membrane</location>
        <topology evidence="1">Multi-pass membrane protein</topology>
    </subcellularLocation>
</comment>
<dbReference type="Pfam" id="PF00892">
    <property type="entry name" value="EamA"/>
    <property type="match status" value="2"/>
</dbReference>
<feature type="transmembrane region" description="Helical" evidence="6">
    <location>
        <begin position="71"/>
        <end position="92"/>
    </location>
</feature>
<protein>
    <submittedName>
        <fullName evidence="8">DMT family transporter</fullName>
    </submittedName>
</protein>
<gene>
    <name evidence="8" type="ORF">M3P21_12830</name>
</gene>
<feature type="domain" description="EamA" evidence="7">
    <location>
        <begin position="151"/>
        <end position="288"/>
    </location>
</feature>
<evidence type="ECO:0000256" key="2">
    <source>
        <dbReference type="ARBA" id="ARBA00009853"/>
    </source>
</evidence>
<feature type="transmembrane region" description="Helical" evidence="6">
    <location>
        <begin position="98"/>
        <end position="117"/>
    </location>
</feature>
<dbReference type="PANTHER" id="PTHR22911">
    <property type="entry name" value="ACYL-MALONYL CONDENSING ENZYME-RELATED"/>
    <property type="match status" value="1"/>
</dbReference>